<organism evidence="3 4">
    <name type="scientific">Mycobacterium gordonae</name>
    <dbReference type="NCBI Taxonomy" id="1778"/>
    <lineage>
        <taxon>Bacteria</taxon>
        <taxon>Bacillati</taxon>
        <taxon>Actinomycetota</taxon>
        <taxon>Actinomycetes</taxon>
        <taxon>Mycobacteriales</taxon>
        <taxon>Mycobacteriaceae</taxon>
        <taxon>Mycobacterium</taxon>
    </lineage>
</organism>
<dbReference type="Gene3D" id="3.40.50.150">
    <property type="entry name" value="Vaccinia Virus protein VP39"/>
    <property type="match status" value="1"/>
</dbReference>
<dbReference type="PANTHER" id="PTHR44068">
    <property type="entry name" value="ZGC:194242"/>
    <property type="match status" value="1"/>
</dbReference>
<dbReference type="InterPro" id="IPR013216">
    <property type="entry name" value="Methyltransf_11"/>
</dbReference>
<dbReference type="Proteomes" id="UP000051677">
    <property type="component" value="Unassembled WGS sequence"/>
</dbReference>
<dbReference type="GO" id="GO:0008757">
    <property type="term" value="F:S-adenosylmethionine-dependent methyltransferase activity"/>
    <property type="evidence" value="ECO:0007669"/>
    <property type="project" value="InterPro"/>
</dbReference>
<name>A0A0Q2LN98_MYCGO</name>
<evidence type="ECO:0000313" key="3">
    <source>
        <dbReference type="EMBL" id="KQH77425.1"/>
    </source>
</evidence>
<sequence length="280" mass="30832">MDDSNEAVSEPISAHLADDLMSTSPSGWHKFYDQLSRRFAAVGLAKVSHFLNYGYAATDSRNDSTAVIREGTFNANSVRLVFELIGSLDLNDCTIVDIGCGRGGTAALVAETFSAHVTGIDRSSEAIAFCRSTHLHPSLRFEVGDALNIPLDNGSCDVVMNVESSHSYSNLAKFLGEVRRISRPGAWFLHTDLLGSYEWDQVRTRLQALDFTIENERDITANVIASRNQAVGDWERIYGDAGPRVANFLALPGSVVYEQLRAGILEYKIMRSRRRPLGAE</sequence>
<gene>
    <name evidence="3" type="ORF">AO501_20585</name>
</gene>
<dbReference type="OrthoDB" id="9769602at2"/>
<dbReference type="STRING" id="1778.A9W97_19135"/>
<feature type="domain" description="Methyltransferase type 11" evidence="2">
    <location>
        <begin position="96"/>
        <end position="189"/>
    </location>
</feature>
<accession>A0A0Q2LN98</accession>
<evidence type="ECO:0000259" key="2">
    <source>
        <dbReference type="Pfam" id="PF08241"/>
    </source>
</evidence>
<evidence type="ECO:0000313" key="4">
    <source>
        <dbReference type="Proteomes" id="UP000051677"/>
    </source>
</evidence>
<dbReference type="CDD" id="cd02440">
    <property type="entry name" value="AdoMet_MTases"/>
    <property type="match status" value="1"/>
</dbReference>
<dbReference type="PANTHER" id="PTHR44068:SF11">
    <property type="entry name" value="GERANYL DIPHOSPHATE 2-C-METHYLTRANSFERASE"/>
    <property type="match status" value="1"/>
</dbReference>
<keyword evidence="1" id="KW-0808">Transferase</keyword>
<comment type="caution">
    <text evidence="3">The sequence shown here is derived from an EMBL/GenBank/DDBJ whole genome shotgun (WGS) entry which is preliminary data.</text>
</comment>
<dbReference type="InterPro" id="IPR050447">
    <property type="entry name" value="Erg6_SMT_methyltransf"/>
</dbReference>
<dbReference type="InterPro" id="IPR029063">
    <property type="entry name" value="SAM-dependent_MTases_sf"/>
</dbReference>
<protein>
    <recommendedName>
        <fullName evidence="2">Methyltransferase type 11 domain-containing protein</fullName>
    </recommendedName>
</protein>
<proteinExistence type="predicted"/>
<dbReference type="EMBL" id="LKTM01000315">
    <property type="protein sequence ID" value="KQH77425.1"/>
    <property type="molecule type" value="Genomic_DNA"/>
</dbReference>
<dbReference type="AlphaFoldDB" id="A0A0Q2LN98"/>
<reference evidence="3 4" key="1">
    <citation type="submission" date="2015-10" db="EMBL/GenBank/DDBJ databases">
        <title>Mycobacterium gordonae draft genome assembly.</title>
        <authorList>
            <person name="Ustinova V."/>
            <person name="Smirnova T."/>
            <person name="Blagodatskikh K."/>
            <person name="Varlamov D."/>
            <person name="Larionova E."/>
            <person name="Chernousova L."/>
        </authorList>
    </citation>
    <scope>NUCLEOTIDE SEQUENCE [LARGE SCALE GENOMIC DNA]</scope>
    <source>
        <strain evidence="3 4">CTRI 14-8773</strain>
    </source>
</reference>
<dbReference type="RefSeq" id="WP_055579673.1">
    <property type="nucleotide sequence ID" value="NZ_LKTM01000315.1"/>
</dbReference>
<dbReference type="Pfam" id="PF08241">
    <property type="entry name" value="Methyltransf_11"/>
    <property type="match status" value="1"/>
</dbReference>
<evidence type="ECO:0000256" key="1">
    <source>
        <dbReference type="ARBA" id="ARBA00022679"/>
    </source>
</evidence>
<dbReference type="SUPFAM" id="SSF53335">
    <property type="entry name" value="S-adenosyl-L-methionine-dependent methyltransferases"/>
    <property type="match status" value="1"/>
</dbReference>